<keyword evidence="1" id="KW-0472">Membrane</keyword>
<dbReference type="EMBL" id="QBKT01000009">
    <property type="protein sequence ID" value="PTX59516.1"/>
    <property type="molecule type" value="Genomic_DNA"/>
</dbReference>
<keyword evidence="3" id="KW-1185">Reference proteome</keyword>
<dbReference type="Gene3D" id="3.40.50.1820">
    <property type="entry name" value="alpha/beta hydrolase"/>
    <property type="match status" value="1"/>
</dbReference>
<protein>
    <submittedName>
        <fullName evidence="2">Uncharacterized protein</fullName>
    </submittedName>
</protein>
<comment type="caution">
    <text evidence="2">The sequence shown here is derived from an EMBL/GenBank/DDBJ whole genome shotgun (WGS) entry which is preliminary data.</text>
</comment>
<reference evidence="2 3" key="1">
    <citation type="submission" date="2018-04" db="EMBL/GenBank/DDBJ databases">
        <title>Genomic Encyclopedia of Archaeal and Bacterial Type Strains, Phase II (KMG-II): from individual species to whole genera.</title>
        <authorList>
            <person name="Goeker M."/>
        </authorList>
    </citation>
    <scope>NUCLEOTIDE SEQUENCE [LARGE SCALE GENOMIC DNA]</scope>
    <source>
        <strain evidence="2 3">DSM 25731</strain>
    </source>
</reference>
<evidence type="ECO:0000313" key="2">
    <source>
        <dbReference type="EMBL" id="PTX59516.1"/>
    </source>
</evidence>
<gene>
    <name evidence="2" type="ORF">C8N46_109105</name>
</gene>
<proteinExistence type="predicted"/>
<dbReference type="InterPro" id="IPR029058">
    <property type="entry name" value="AB_hydrolase_fold"/>
</dbReference>
<accession>A0A2T6BU14</accession>
<sequence length="476" mass="55005">MLSVKLIPLKKLFCMRFVYFFVLNFYAFIGFSQPNSFEKGKILPEISVNNSSETYALYLPKSFDETVLSAVVFIFDPSGNGVNGMQHFVTSAEKFNYILVASNNTKNGVPYDTNFEITNRLFATIFSTFKIDERQIYAAGFSGGSRLATAIAALTGKIQGVIACGAGLAINKSVTPTQKMFSFIGLVGDEDMNYQEMFNTKTWLDQFSVANELFVYNDTHRWPPSEQIERAFGWLELQAYKKAIRSIDSQFVQSYFETQYKIADSLVIHNKFRAVHEYESIMRNFAPYFEIDATQQKVIAIKKSPEYQQQVAARAAIIQEENDLYEKFSKVYSNDILAAESTDNFQWWRKELHQLNTAITQQANSPRGKMLKRLKYSIFAGAYESSESYVAAKKYKHALYCNQLLVYFNPEKAYWYFRVAQSYAHTNDFKNTIRNLKKAKDLGLPQFERIQQLPLFAKFKQKRRFQKLFEVSEKDK</sequence>
<keyword evidence="1" id="KW-0812">Transmembrane</keyword>
<evidence type="ECO:0000256" key="1">
    <source>
        <dbReference type="SAM" id="Phobius"/>
    </source>
</evidence>
<dbReference type="Proteomes" id="UP000244090">
    <property type="component" value="Unassembled WGS sequence"/>
</dbReference>
<feature type="transmembrane region" description="Helical" evidence="1">
    <location>
        <begin position="12"/>
        <end position="31"/>
    </location>
</feature>
<dbReference type="SUPFAM" id="SSF53474">
    <property type="entry name" value="alpha/beta-Hydrolases"/>
    <property type="match status" value="1"/>
</dbReference>
<dbReference type="AlphaFoldDB" id="A0A2T6BU14"/>
<evidence type="ECO:0000313" key="3">
    <source>
        <dbReference type="Proteomes" id="UP000244090"/>
    </source>
</evidence>
<name>A0A2T6BU14_9FLAO</name>
<keyword evidence="1" id="KW-1133">Transmembrane helix</keyword>
<organism evidence="2 3">
    <name type="scientific">Kordia periserrulae</name>
    <dbReference type="NCBI Taxonomy" id="701523"/>
    <lineage>
        <taxon>Bacteria</taxon>
        <taxon>Pseudomonadati</taxon>
        <taxon>Bacteroidota</taxon>
        <taxon>Flavobacteriia</taxon>
        <taxon>Flavobacteriales</taxon>
        <taxon>Flavobacteriaceae</taxon>
        <taxon>Kordia</taxon>
    </lineage>
</organism>